<evidence type="ECO:0000313" key="4">
    <source>
        <dbReference type="Proteomes" id="UP001303647"/>
    </source>
</evidence>
<accession>A0AAN7CN30</accession>
<keyword evidence="2" id="KW-1133">Transmembrane helix</keyword>
<keyword evidence="2" id="KW-0472">Membrane</keyword>
<protein>
    <submittedName>
        <fullName evidence="3">Uncharacterized protein</fullName>
    </submittedName>
</protein>
<keyword evidence="2" id="KW-0812">Transmembrane</keyword>
<evidence type="ECO:0000313" key="3">
    <source>
        <dbReference type="EMBL" id="KAK4245109.1"/>
    </source>
</evidence>
<gene>
    <name evidence="3" type="ORF">C7999DRAFT_16653</name>
</gene>
<proteinExistence type="predicted"/>
<name>A0AAN7CN30_9PEZI</name>
<dbReference type="Proteomes" id="UP001303647">
    <property type="component" value="Unassembled WGS sequence"/>
</dbReference>
<dbReference type="EMBL" id="MU857711">
    <property type="protein sequence ID" value="KAK4245109.1"/>
    <property type="molecule type" value="Genomic_DNA"/>
</dbReference>
<feature type="transmembrane region" description="Helical" evidence="2">
    <location>
        <begin position="84"/>
        <end position="110"/>
    </location>
</feature>
<feature type="region of interest" description="Disordered" evidence="1">
    <location>
        <begin position="107"/>
        <end position="140"/>
    </location>
</feature>
<comment type="caution">
    <text evidence="3">The sequence shown here is derived from an EMBL/GenBank/DDBJ whole genome shotgun (WGS) entry which is preliminary data.</text>
</comment>
<sequence length="242" mass="26385">MATDKYPAYYDDTPKLPHDGSTTGAPSPGQQYSSPWGTGSENPVSALSPNGSVPWQSLPFDDQSTYVGTEPEREKRICGLRRRVFGIVVLVLGIIILAAAIGGGVGGAMASRNRSESDSSTSGTPTQSSTTSASPTSSFNPDPTLFQHFEFRAWSEPNFKGEASEVYREEGFYDLPFNLTSWVWATHKTDCCVSFCLDENTYGGGYRCDSTRRSKTAGGVGYSRVSLWCGDRNDEEMRMRCS</sequence>
<feature type="compositionally biased region" description="Polar residues" evidence="1">
    <location>
        <begin position="20"/>
        <end position="55"/>
    </location>
</feature>
<dbReference type="AlphaFoldDB" id="A0AAN7CN30"/>
<keyword evidence="4" id="KW-1185">Reference proteome</keyword>
<feature type="compositionally biased region" description="Low complexity" evidence="1">
    <location>
        <begin position="118"/>
        <end position="138"/>
    </location>
</feature>
<evidence type="ECO:0000256" key="2">
    <source>
        <dbReference type="SAM" id="Phobius"/>
    </source>
</evidence>
<organism evidence="3 4">
    <name type="scientific">Corynascus novoguineensis</name>
    <dbReference type="NCBI Taxonomy" id="1126955"/>
    <lineage>
        <taxon>Eukaryota</taxon>
        <taxon>Fungi</taxon>
        <taxon>Dikarya</taxon>
        <taxon>Ascomycota</taxon>
        <taxon>Pezizomycotina</taxon>
        <taxon>Sordariomycetes</taxon>
        <taxon>Sordariomycetidae</taxon>
        <taxon>Sordariales</taxon>
        <taxon>Chaetomiaceae</taxon>
        <taxon>Corynascus</taxon>
    </lineage>
</organism>
<reference evidence="3" key="2">
    <citation type="submission" date="2023-05" db="EMBL/GenBank/DDBJ databases">
        <authorList>
            <consortium name="Lawrence Berkeley National Laboratory"/>
            <person name="Steindorff A."/>
            <person name="Hensen N."/>
            <person name="Bonometti L."/>
            <person name="Westerberg I."/>
            <person name="Brannstrom I.O."/>
            <person name="Guillou S."/>
            <person name="Cros-Aarteil S."/>
            <person name="Calhoun S."/>
            <person name="Haridas S."/>
            <person name="Kuo A."/>
            <person name="Mondo S."/>
            <person name="Pangilinan J."/>
            <person name="Riley R."/>
            <person name="Labutti K."/>
            <person name="Andreopoulos B."/>
            <person name="Lipzen A."/>
            <person name="Chen C."/>
            <person name="Yanf M."/>
            <person name="Daum C."/>
            <person name="Ng V."/>
            <person name="Clum A."/>
            <person name="Ohm R."/>
            <person name="Martin F."/>
            <person name="Silar P."/>
            <person name="Natvig D."/>
            <person name="Lalanne C."/>
            <person name="Gautier V."/>
            <person name="Ament-Velasquez S.L."/>
            <person name="Kruys A."/>
            <person name="Hutchinson M.I."/>
            <person name="Powell A.J."/>
            <person name="Barry K."/>
            <person name="Miller A.N."/>
            <person name="Grigoriev I.V."/>
            <person name="Debuchy R."/>
            <person name="Gladieux P."/>
            <person name="Thoren M.H."/>
            <person name="Johannesson H."/>
        </authorList>
    </citation>
    <scope>NUCLEOTIDE SEQUENCE</scope>
    <source>
        <strain evidence="3">CBS 359.72</strain>
    </source>
</reference>
<evidence type="ECO:0000256" key="1">
    <source>
        <dbReference type="SAM" id="MobiDB-lite"/>
    </source>
</evidence>
<feature type="region of interest" description="Disordered" evidence="1">
    <location>
        <begin position="1"/>
        <end position="55"/>
    </location>
</feature>
<reference evidence="3" key="1">
    <citation type="journal article" date="2023" name="Mol. Phylogenet. Evol.">
        <title>Genome-scale phylogeny and comparative genomics of the fungal order Sordariales.</title>
        <authorList>
            <person name="Hensen N."/>
            <person name="Bonometti L."/>
            <person name="Westerberg I."/>
            <person name="Brannstrom I.O."/>
            <person name="Guillou S."/>
            <person name="Cros-Aarteil S."/>
            <person name="Calhoun S."/>
            <person name="Haridas S."/>
            <person name="Kuo A."/>
            <person name="Mondo S."/>
            <person name="Pangilinan J."/>
            <person name="Riley R."/>
            <person name="LaButti K."/>
            <person name="Andreopoulos B."/>
            <person name="Lipzen A."/>
            <person name="Chen C."/>
            <person name="Yan M."/>
            <person name="Daum C."/>
            <person name="Ng V."/>
            <person name="Clum A."/>
            <person name="Steindorff A."/>
            <person name="Ohm R.A."/>
            <person name="Martin F."/>
            <person name="Silar P."/>
            <person name="Natvig D.O."/>
            <person name="Lalanne C."/>
            <person name="Gautier V."/>
            <person name="Ament-Velasquez S.L."/>
            <person name="Kruys A."/>
            <person name="Hutchinson M.I."/>
            <person name="Powell A.J."/>
            <person name="Barry K."/>
            <person name="Miller A.N."/>
            <person name="Grigoriev I.V."/>
            <person name="Debuchy R."/>
            <person name="Gladieux P."/>
            <person name="Hiltunen Thoren M."/>
            <person name="Johannesson H."/>
        </authorList>
    </citation>
    <scope>NUCLEOTIDE SEQUENCE</scope>
    <source>
        <strain evidence="3">CBS 359.72</strain>
    </source>
</reference>